<dbReference type="InterPro" id="IPR023158">
    <property type="entry name" value="YerB-like_sf"/>
</dbReference>
<protein>
    <submittedName>
        <fullName evidence="2">DUF3048 C-terminal domain-containing protein</fullName>
    </submittedName>
</protein>
<gene>
    <name evidence="2" type="ORF">ACFQV2_18370</name>
</gene>
<dbReference type="EMBL" id="JBHTEY010000004">
    <property type="protein sequence ID" value="MFC7615183.1"/>
    <property type="molecule type" value="Genomic_DNA"/>
</dbReference>
<dbReference type="Proteomes" id="UP001596512">
    <property type="component" value="Unassembled WGS sequence"/>
</dbReference>
<dbReference type="Gene3D" id="3.50.90.10">
    <property type="entry name" value="YerB-like"/>
    <property type="match status" value="1"/>
</dbReference>
<evidence type="ECO:0000313" key="2">
    <source>
        <dbReference type="EMBL" id="MFC7615183.1"/>
    </source>
</evidence>
<name>A0ABW2TRK6_9PSEU</name>
<evidence type="ECO:0000313" key="3">
    <source>
        <dbReference type="Proteomes" id="UP001596512"/>
    </source>
</evidence>
<sequence>MVSLDGTPLTSTESGRVGAATVVHQRVKASADESVEDASGFRSPVVTGIGEGSAVVLRDGKRFAVTWSRPSAASPTTFHTAAGDPVPLAPGPVWILLTPA</sequence>
<reference evidence="3" key="1">
    <citation type="journal article" date="2019" name="Int. J. Syst. Evol. Microbiol.">
        <title>The Global Catalogue of Microorganisms (GCM) 10K type strain sequencing project: providing services to taxonomists for standard genome sequencing and annotation.</title>
        <authorList>
            <consortium name="The Broad Institute Genomics Platform"/>
            <consortium name="The Broad Institute Genome Sequencing Center for Infectious Disease"/>
            <person name="Wu L."/>
            <person name="Ma J."/>
        </authorList>
    </citation>
    <scope>NUCLEOTIDE SEQUENCE [LARGE SCALE GENOMIC DNA]</scope>
    <source>
        <strain evidence="3">JCM 17695</strain>
    </source>
</reference>
<keyword evidence="3" id="KW-1185">Reference proteome</keyword>
<evidence type="ECO:0000259" key="1">
    <source>
        <dbReference type="Pfam" id="PF17479"/>
    </source>
</evidence>
<accession>A0ABW2TRK6</accession>
<dbReference type="SUPFAM" id="SSF159774">
    <property type="entry name" value="YerB-like"/>
    <property type="match status" value="1"/>
</dbReference>
<proteinExistence type="predicted"/>
<comment type="caution">
    <text evidence="2">The sequence shown here is derived from an EMBL/GenBank/DDBJ whole genome shotgun (WGS) entry which is preliminary data.</text>
</comment>
<dbReference type="Pfam" id="PF17479">
    <property type="entry name" value="DUF3048_C"/>
    <property type="match status" value="1"/>
</dbReference>
<organism evidence="2 3">
    <name type="scientific">Actinokineospora soli</name>
    <dbReference type="NCBI Taxonomy" id="1048753"/>
    <lineage>
        <taxon>Bacteria</taxon>
        <taxon>Bacillati</taxon>
        <taxon>Actinomycetota</taxon>
        <taxon>Actinomycetes</taxon>
        <taxon>Pseudonocardiales</taxon>
        <taxon>Pseudonocardiaceae</taxon>
        <taxon>Actinokineospora</taxon>
    </lineage>
</organism>
<feature type="domain" description="DUF3048" evidence="1">
    <location>
        <begin position="5"/>
        <end position="95"/>
    </location>
</feature>
<dbReference type="InterPro" id="IPR035328">
    <property type="entry name" value="DUF3048_C"/>
</dbReference>